<dbReference type="GO" id="GO:0015979">
    <property type="term" value="P:photosynthesis"/>
    <property type="evidence" value="ECO:0007669"/>
    <property type="project" value="InterPro"/>
</dbReference>
<evidence type="ECO:0000313" key="3">
    <source>
        <dbReference type="Proteomes" id="UP000243376"/>
    </source>
</evidence>
<evidence type="ECO:0000313" key="2">
    <source>
        <dbReference type="EMBL" id="PMP73555.1"/>
    </source>
</evidence>
<dbReference type="SUPFAM" id="SSF111126">
    <property type="entry name" value="Ligand-binding domain in the NO signalling and Golgi transport"/>
    <property type="match status" value="1"/>
</dbReference>
<dbReference type="PANTHER" id="PTHR35090">
    <property type="entry name" value="DNA-DIRECTED RNA POLYMERASE SUBUNIT I"/>
    <property type="match status" value="1"/>
</dbReference>
<accession>A0A2J6WSM6</accession>
<dbReference type="Proteomes" id="UP000243376">
    <property type="component" value="Unassembled WGS sequence"/>
</dbReference>
<reference evidence="2 3" key="1">
    <citation type="submission" date="2018-01" db="EMBL/GenBank/DDBJ databases">
        <title>Metagenomic assembled genomes from two thermal pools in the Uzon Caldera, Kamchatka, Russia.</title>
        <authorList>
            <person name="Wilkins L."/>
            <person name="Ettinger C."/>
        </authorList>
    </citation>
    <scope>NUCLEOTIDE SEQUENCE [LARGE SCALE GENOMIC DNA]</scope>
    <source>
        <strain evidence="2">ZAV-02</strain>
    </source>
</reference>
<proteinExistence type="predicted"/>
<name>A0A2J6WSM6_9CHLR</name>
<gene>
    <name evidence="2" type="primary">bchJ</name>
    <name evidence="2" type="ORF">C0184_16000</name>
</gene>
<protein>
    <submittedName>
        <fullName evidence="2">Bacteriochlorophyll 4-vinyl reductase</fullName>
    </submittedName>
</protein>
<dbReference type="SMART" id="SM00989">
    <property type="entry name" value="V4R"/>
    <property type="match status" value="1"/>
</dbReference>
<comment type="caution">
    <text evidence="2">The sequence shown here is derived from an EMBL/GenBank/DDBJ whole genome shotgun (WGS) entry which is preliminary data.</text>
</comment>
<dbReference type="InterPro" id="IPR024096">
    <property type="entry name" value="NO_sig/Golgi_transp_ligand-bd"/>
</dbReference>
<dbReference type="InterPro" id="IPR004096">
    <property type="entry name" value="V4R"/>
</dbReference>
<dbReference type="InterPro" id="IPR010249">
    <property type="entry name" value="BchJ"/>
</dbReference>
<organism evidence="2 3">
    <name type="scientific">Chloroflexus aggregans</name>
    <dbReference type="NCBI Taxonomy" id="152260"/>
    <lineage>
        <taxon>Bacteria</taxon>
        <taxon>Bacillati</taxon>
        <taxon>Chloroflexota</taxon>
        <taxon>Chloroflexia</taxon>
        <taxon>Chloroflexales</taxon>
        <taxon>Chloroflexineae</taxon>
        <taxon>Chloroflexaceae</taxon>
        <taxon>Chloroflexus</taxon>
    </lineage>
</organism>
<dbReference type="Gene3D" id="3.30.1380.20">
    <property type="entry name" value="Trafficking protein particle complex subunit 3"/>
    <property type="match status" value="1"/>
</dbReference>
<feature type="domain" description="4-vinyl reductase 4VR" evidence="1">
    <location>
        <begin position="140"/>
        <end position="201"/>
    </location>
</feature>
<dbReference type="GO" id="GO:0030494">
    <property type="term" value="P:bacteriochlorophyll biosynthetic process"/>
    <property type="evidence" value="ECO:0007669"/>
    <property type="project" value="InterPro"/>
</dbReference>
<dbReference type="NCBIfam" id="TIGR02019">
    <property type="entry name" value="BchJ"/>
    <property type="match status" value="1"/>
</dbReference>
<dbReference type="PANTHER" id="PTHR35090:SF1">
    <property type="entry name" value="SLR0144 PROTEIN"/>
    <property type="match status" value="1"/>
</dbReference>
<dbReference type="AlphaFoldDB" id="A0A2J6WSM6"/>
<evidence type="ECO:0000259" key="1">
    <source>
        <dbReference type="SMART" id="SM00989"/>
    </source>
</evidence>
<dbReference type="Pfam" id="PF02830">
    <property type="entry name" value="V4R"/>
    <property type="match status" value="1"/>
</dbReference>
<dbReference type="EMBL" id="PNIQ01001069">
    <property type="protein sequence ID" value="PMP73555.1"/>
    <property type="molecule type" value="Genomic_DNA"/>
</dbReference>
<sequence length="203" mass="22610">MREVAHASAITQIGPNSIIQTVAALREHYGVEQTAAWLRRTGRVDLLERMPDHMLPESDFGALIHDLRAWLGMPAAMRVLDRSGELTAHYVATNRVPTPIRLILPHVPIGLALRIFLPAIAQHAWTFAGSGRFSYSFKPSWQLTLADSIESRGVRASNPVCSYYRAAFEGLLRLVVNDRIRVQEVACRAMGAPHCTFSITVNR</sequence>